<organism evidence="2">
    <name type="scientific">Pseudo-nitzschia australis</name>
    <dbReference type="NCBI Taxonomy" id="44445"/>
    <lineage>
        <taxon>Eukaryota</taxon>
        <taxon>Sar</taxon>
        <taxon>Stramenopiles</taxon>
        <taxon>Ochrophyta</taxon>
        <taxon>Bacillariophyta</taxon>
        <taxon>Bacillariophyceae</taxon>
        <taxon>Bacillariophycidae</taxon>
        <taxon>Bacillariales</taxon>
        <taxon>Bacillariaceae</taxon>
        <taxon>Pseudo-nitzschia</taxon>
    </lineage>
</organism>
<protein>
    <recommendedName>
        <fullName evidence="3">Transmembrane protein</fullName>
    </recommendedName>
</protein>
<dbReference type="EMBL" id="HBIX01015067">
    <property type="protein sequence ID" value="CAE0718230.1"/>
    <property type="molecule type" value="Transcribed_RNA"/>
</dbReference>
<evidence type="ECO:0000256" key="1">
    <source>
        <dbReference type="SAM" id="Phobius"/>
    </source>
</evidence>
<sequence length="109" mass="12393">MCLKPKEASVLSFVETNLSFHYRSLSRFSYFPHRLLVSSSTFAYSVLPLLSSTRFSSSFQIVFLFLLLLSYTRFFFCCQIGAFVYRNGGLLLSIVADETKRRALAASCC</sequence>
<keyword evidence="1" id="KW-0812">Transmembrane</keyword>
<proteinExistence type="predicted"/>
<keyword evidence="1" id="KW-0472">Membrane</keyword>
<keyword evidence="1" id="KW-1133">Transmembrane helix</keyword>
<dbReference type="AlphaFoldDB" id="A0A7S4AKR8"/>
<reference evidence="2" key="1">
    <citation type="submission" date="2021-01" db="EMBL/GenBank/DDBJ databases">
        <authorList>
            <person name="Corre E."/>
            <person name="Pelletier E."/>
            <person name="Niang G."/>
            <person name="Scheremetjew M."/>
            <person name="Finn R."/>
            <person name="Kale V."/>
            <person name="Holt S."/>
            <person name="Cochrane G."/>
            <person name="Meng A."/>
            <person name="Brown T."/>
            <person name="Cohen L."/>
        </authorList>
    </citation>
    <scope>NUCLEOTIDE SEQUENCE</scope>
    <source>
        <strain evidence="2">10249 10 AB</strain>
    </source>
</reference>
<feature type="transmembrane region" description="Helical" evidence="1">
    <location>
        <begin position="62"/>
        <end position="85"/>
    </location>
</feature>
<evidence type="ECO:0000313" key="2">
    <source>
        <dbReference type="EMBL" id="CAE0718230.1"/>
    </source>
</evidence>
<gene>
    <name evidence="2" type="ORF">PAUS00366_LOCUS10984</name>
</gene>
<evidence type="ECO:0008006" key="3">
    <source>
        <dbReference type="Google" id="ProtNLM"/>
    </source>
</evidence>
<accession>A0A7S4AKR8</accession>
<name>A0A7S4AKR8_9STRA</name>